<protein>
    <submittedName>
        <fullName evidence="1">Uncharacterized protein</fullName>
    </submittedName>
</protein>
<proteinExistence type="predicted"/>
<reference evidence="1" key="1">
    <citation type="journal article" date="2020" name="Nature">
        <title>Giant virus diversity and host interactions through global metagenomics.</title>
        <authorList>
            <person name="Schulz F."/>
            <person name="Roux S."/>
            <person name="Paez-Espino D."/>
            <person name="Jungbluth S."/>
            <person name="Walsh D.A."/>
            <person name="Denef V.J."/>
            <person name="McMahon K.D."/>
            <person name="Konstantinidis K.T."/>
            <person name="Eloe-Fadrosh E.A."/>
            <person name="Kyrpides N.C."/>
            <person name="Woyke T."/>
        </authorList>
    </citation>
    <scope>NUCLEOTIDE SEQUENCE</scope>
    <source>
        <strain evidence="1">GVMAG-S-1091796-13</strain>
    </source>
</reference>
<evidence type="ECO:0000313" key="1">
    <source>
        <dbReference type="EMBL" id="QHS80779.1"/>
    </source>
</evidence>
<sequence>MIKYIGVLLLGVYIGQEYGNDIPNVNKKAKELTVILKNTEIYNMLSRDLNKISDEKETGKKGWF</sequence>
<name>A0A6C0ALV6_9ZZZZ</name>
<dbReference type="EMBL" id="MN740719">
    <property type="protein sequence ID" value="QHS80779.1"/>
    <property type="molecule type" value="Genomic_DNA"/>
</dbReference>
<dbReference type="AlphaFoldDB" id="A0A6C0ALV6"/>
<organism evidence="1">
    <name type="scientific">viral metagenome</name>
    <dbReference type="NCBI Taxonomy" id="1070528"/>
    <lineage>
        <taxon>unclassified sequences</taxon>
        <taxon>metagenomes</taxon>
        <taxon>organismal metagenomes</taxon>
    </lineage>
</organism>
<accession>A0A6C0ALV6</accession>